<dbReference type="PANTHER" id="PTHR37327:SF1">
    <property type="entry name" value="MICROTUBULE INTERACTING AND TRANSPORT DOMAIN-CONTAINING PROTEIN"/>
    <property type="match status" value="1"/>
</dbReference>
<dbReference type="OrthoDB" id="2245455at2759"/>
<organism evidence="2 3">
    <name type="scientific">Cavenderia fasciculata</name>
    <name type="common">Slime mold</name>
    <name type="synonym">Dictyostelium fasciculatum</name>
    <dbReference type="NCBI Taxonomy" id="261658"/>
    <lineage>
        <taxon>Eukaryota</taxon>
        <taxon>Amoebozoa</taxon>
        <taxon>Evosea</taxon>
        <taxon>Eumycetozoa</taxon>
        <taxon>Dictyostelia</taxon>
        <taxon>Acytosteliales</taxon>
        <taxon>Cavenderiaceae</taxon>
        <taxon>Cavenderia</taxon>
    </lineage>
</organism>
<keyword evidence="3" id="KW-1185">Reference proteome</keyword>
<dbReference type="Pfam" id="PF04212">
    <property type="entry name" value="MIT"/>
    <property type="match status" value="1"/>
</dbReference>
<proteinExistence type="predicted"/>
<dbReference type="GeneID" id="14877185"/>
<feature type="domain" description="MIT" evidence="1">
    <location>
        <begin position="7"/>
        <end position="85"/>
    </location>
</feature>
<dbReference type="OMA" id="QGQLFER"/>
<sequence>MADNQAILNSVRQALALARIGVNADNRGDYSVAITNYREASNLLNSPEDLTALNDEHYQAMLEKSRQYQARADVLEALLNQSNGVVNSPAKENIVFVEETPSGLQSDPIPAFASYKPFWLMRVLSKTITGGAYLTPRLYIPKSVWQQTGCKLVAVQTKIQSLAEVSELISKLRSIASSSDSSNPVIDKKNIDNNSLHFHLSFIPEVKIEKINEKSWAGKMKKFGNSLAKGAVRLAPSSKIEGQDYVGLLNTVFEESQFLESWMNSCESLGNHSLATRLKRVGEFFSNVVCAFVMKDFTIMLDRYMRKSLQSYMKLKDIK</sequence>
<dbReference type="InterPro" id="IPR036181">
    <property type="entry name" value="MIT_dom_sf"/>
</dbReference>
<reference evidence="3" key="1">
    <citation type="journal article" date="2011" name="Genome Res.">
        <title>Phylogeny-wide analysis of social amoeba genomes highlights ancient origins for complex intercellular communication.</title>
        <authorList>
            <person name="Heidel A.J."/>
            <person name="Lawal H.M."/>
            <person name="Felder M."/>
            <person name="Schilde C."/>
            <person name="Helps N.R."/>
            <person name="Tunggal B."/>
            <person name="Rivero F."/>
            <person name="John U."/>
            <person name="Schleicher M."/>
            <person name="Eichinger L."/>
            <person name="Platzer M."/>
            <person name="Noegel A.A."/>
            <person name="Schaap P."/>
            <person name="Gloeckner G."/>
        </authorList>
    </citation>
    <scope>NUCLEOTIDE SEQUENCE [LARGE SCALE GENOMIC DNA]</scope>
    <source>
        <strain evidence="3">SH3</strain>
    </source>
</reference>
<dbReference type="KEGG" id="dfa:DFA_02772"/>
<gene>
    <name evidence="2" type="ORF">DFA_02772</name>
</gene>
<dbReference type="EMBL" id="GL883006">
    <property type="protein sequence ID" value="EGG24529.1"/>
    <property type="molecule type" value="Genomic_DNA"/>
</dbReference>
<dbReference type="SMART" id="SM00745">
    <property type="entry name" value="MIT"/>
    <property type="match status" value="1"/>
</dbReference>
<dbReference type="SUPFAM" id="SSF116846">
    <property type="entry name" value="MIT domain"/>
    <property type="match status" value="1"/>
</dbReference>
<protein>
    <submittedName>
        <fullName evidence="2">Microtubule interacting and transport domain-containing protein</fullName>
    </submittedName>
</protein>
<dbReference type="Gene3D" id="1.20.58.80">
    <property type="entry name" value="Phosphotransferase system, lactose/cellobiose-type IIA subunit"/>
    <property type="match status" value="1"/>
</dbReference>
<dbReference type="PANTHER" id="PTHR37327">
    <property type="entry name" value="CHROMOSOME 1, WHOLE GENOME SHOTGUN SEQUENCE"/>
    <property type="match status" value="1"/>
</dbReference>
<dbReference type="Proteomes" id="UP000007797">
    <property type="component" value="Unassembled WGS sequence"/>
</dbReference>
<evidence type="ECO:0000313" key="3">
    <source>
        <dbReference type="Proteomes" id="UP000007797"/>
    </source>
</evidence>
<dbReference type="RefSeq" id="XP_004362380.1">
    <property type="nucleotide sequence ID" value="XM_004362323.1"/>
</dbReference>
<accession>F4PI95</accession>
<name>F4PI95_CACFS</name>
<dbReference type="InterPro" id="IPR007330">
    <property type="entry name" value="MIT_dom"/>
</dbReference>
<dbReference type="AlphaFoldDB" id="F4PI95"/>
<evidence type="ECO:0000313" key="2">
    <source>
        <dbReference type="EMBL" id="EGG24529.1"/>
    </source>
</evidence>
<evidence type="ECO:0000259" key="1">
    <source>
        <dbReference type="SMART" id="SM00745"/>
    </source>
</evidence>